<accession>A0A239BKR6</accession>
<evidence type="ECO:0000313" key="2">
    <source>
        <dbReference type="Proteomes" id="UP000198310"/>
    </source>
</evidence>
<name>A0A239BKR6_9BACT</name>
<reference evidence="2" key="1">
    <citation type="submission" date="2017-06" db="EMBL/GenBank/DDBJ databases">
        <authorList>
            <person name="Varghese N."/>
            <person name="Submissions S."/>
        </authorList>
    </citation>
    <scope>NUCLEOTIDE SEQUENCE [LARGE SCALE GENOMIC DNA]</scope>
    <source>
        <strain evidence="2">DSM 28041</strain>
    </source>
</reference>
<evidence type="ECO:0000313" key="1">
    <source>
        <dbReference type="EMBL" id="SNS08179.1"/>
    </source>
</evidence>
<dbReference type="Proteomes" id="UP000198310">
    <property type="component" value="Unassembled WGS sequence"/>
</dbReference>
<organism evidence="1 2">
    <name type="scientific">Hymenobacter mucosus</name>
    <dbReference type="NCBI Taxonomy" id="1411120"/>
    <lineage>
        <taxon>Bacteria</taxon>
        <taxon>Pseudomonadati</taxon>
        <taxon>Bacteroidota</taxon>
        <taxon>Cytophagia</taxon>
        <taxon>Cytophagales</taxon>
        <taxon>Hymenobacteraceae</taxon>
        <taxon>Hymenobacter</taxon>
    </lineage>
</organism>
<dbReference type="EMBL" id="FZNS01000028">
    <property type="protein sequence ID" value="SNS08179.1"/>
    <property type="molecule type" value="Genomic_DNA"/>
</dbReference>
<gene>
    <name evidence="1" type="ORF">SAMN06269173_1283</name>
</gene>
<keyword evidence="2" id="KW-1185">Reference proteome</keyword>
<dbReference type="RefSeq" id="WP_089334542.1">
    <property type="nucleotide sequence ID" value="NZ_FZNS01000028.1"/>
</dbReference>
<sequence length="205" mass="23947">MKYVKVTEFIEHETNPFVKEAVNELVTTKKRQVIRPPKDSDGERKFYVLDHEGNMAAESMFVREIEVDNEQFNKLFIGEFFRFFSITTPGIRVFGYLMKRLGRGDDKLYFHMGECMEYTEYKHRNQVNTGLAQLLTAGIIARSVSLNVYYINPKVLFNGNRVTFAKSYVRKQIKEKDPQQLTLSFNPNLNQLRELSSKIDNPKGQ</sequence>
<evidence type="ECO:0008006" key="3">
    <source>
        <dbReference type="Google" id="ProtNLM"/>
    </source>
</evidence>
<proteinExistence type="predicted"/>
<dbReference type="AlphaFoldDB" id="A0A239BKR6"/>
<protein>
    <recommendedName>
        <fullName evidence="3">RepA protein</fullName>
    </recommendedName>
</protein>